<dbReference type="RefSeq" id="WP_006651438.1">
    <property type="nucleotide sequence ID" value="NZ_AOIM01000006.1"/>
</dbReference>
<feature type="transmembrane region" description="Helical" evidence="1">
    <location>
        <begin position="132"/>
        <end position="155"/>
    </location>
</feature>
<evidence type="ECO:0000313" key="2">
    <source>
        <dbReference type="EMBL" id="ELY95773.1"/>
    </source>
</evidence>
<keyword evidence="1" id="KW-0472">Membrane</keyword>
<name>M0AEK6_9EURY</name>
<evidence type="ECO:0000313" key="3">
    <source>
        <dbReference type="Proteomes" id="UP000011519"/>
    </source>
</evidence>
<gene>
    <name evidence="2" type="ORF">C483_00800</name>
</gene>
<keyword evidence="3" id="KW-1185">Reference proteome</keyword>
<dbReference type="Proteomes" id="UP000011519">
    <property type="component" value="Unassembled WGS sequence"/>
</dbReference>
<reference evidence="2 3" key="1">
    <citation type="journal article" date="2014" name="PLoS Genet.">
        <title>Phylogenetically driven sequencing of extremely halophilic archaea reveals strategies for static and dynamic osmo-response.</title>
        <authorList>
            <person name="Becker E.A."/>
            <person name="Seitzer P.M."/>
            <person name="Tritt A."/>
            <person name="Larsen D."/>
            <person name="Krusor M."/>
            <person name="Yao A.I."/>
            <person name="Wu D."/>
            <person name="Madern D."/>
            <person name="Eisen J.A."/>
            <person name="Darling A.E."/>
            <person name="Facciotti M.T."/>
        </authorList>
    </citation>
    <scope>NUCLEOTIDE SEQUENCE [LARGE SCALE GENOMIC DNA]</scope>
    <source>
        <strain evidence="2 3">JCM 10989</strain>
    </source>
</reference>
<keyword evidence="2" id="KW-0378">Hydrolase</keyword>
<comment type="caution">
    <text evidence="2">The sequence shown here is derived from an EMBL/GenBank/DDBJ whole genome shotgun (WGS) entry which is preliminary data.</text>
</comment>
<dbReference type="STRING" id="1227493.C483_00800"/>
<evidence type="ECO:0000256" key="1">
    <source>
        <dbReference type="SAM" id="Phobius"/>
    </source>
</evidence>
<feature type="transmembrane region" description="Helical" evidence="1">
    <location>
        <begin position="66"/>
        <end position="85"/>
    </location>
</feature>
<dbReference type="InterPro" id="IPR007404">
    <property type="entry name" value="YdjM-like"/>
</dbReference>
<dbReference type="EMBL" id="AOIM01000006">
    <property type="protein sequence ID" value="ELY95773.1"/>
    <property type="molecule type" value="Genomic_DNA"/>
</dbReference>
<protein>
    <submittedName>
        <fullName evidence="2">Membrane-bound metal-dependent hydrolase</fullName>
    </submittedName>
</protein>
<organism evidence="2 3">
    <name type="scientific">Natrialba hulunbeirensis JCM 10989</name>
    <dbReference type="NCBI Taxonomy" id="1227493"/>
    <lineage>
        <taxon>Archaea</taxon>
        <taxon>Methanobacteriati</taxon>
        <taxon>Methanobacteriota</taxon>
        <taxon>Stenosarchaea group</taxon>
        <taxon>Halobacteria</taxon>
        <taxon>Halobacteriales</taxon>
        <taxon>Natrialbaceae</taxon>
        <taxon>Natrialba</taxon>
    </lineage>
</organism>
<accession>M0AEK6</accession>
<keyword evidence="1" id="KW-1133">Transmembrane helix</keyword>
<dbReference type="PATRIC" id="fig|1227493.4.peg.145"/>
<dbReference type="Pfam" id="PF04307">
    <property type="entry name" value="YdjM"/>
    <property type="match status" value="1"/>
</dbReference>
<dbReference type="OrthoDB" id="241062at2157"/>
<dbReference type="AlphaFoldDB" id="M0AEK6"/>
<dbReference type="GO" id="GO:0016787">
    <property type="term" value="F:hydrolase activity"/>
    <property type="evidence" value="ECO:0007669"/>
    <property type="project" value="UniProtKB-KW"/>
</dbReference>
<sequence>MAELLSHVLIAYVLFTVASWRLEWLTKRWVAIGMIGALLPDLNRIGMFVDDATIETTLGVPFGIDALHTLGGVILLSGIGALVLTEAHKRGFGVLLAGALTHLLTDGLKAYADAEAGAWLYPFTWYRHPTPNLYVSADQGVVLVTGLLAIAIFLVDYRLTATPSATDP</sequence>
<keyword evidence="1" id="KW-0812">Transmembrane</keyword>
<proteinExistence type="predicted"/>